<reference evidence="2 3" key="1">
    <citation type="journal article" date="2018" name="Nat. Ecol. Evol.">
        <title>Pezizomycetes genomes reveal the molecular basis of ectomycorrhizal truffle lifestyle.</title>
        <authorList>
            <person name="Murat C."/>
            <person name="Payen T."/>
            <person name="Noel B."/>
            <person name="Kuo A."/>
            <person name="Morin E."/>
            <person name="Chen J."/>
            <person name="Kohler A."/>
            <person name="Krizsan K."/>
            <person name="Balestrini R."/>
            <person name="Da Silva C."/>
            <person name="Montanini B."/>
            <person name="Hainaut M."/>
            <person name="Levati E."/>
            <person name="Barry K.W."/>
            <person name="Belfiori B."/>
            <person name="Cichocki N."/>
            <person name="Clum A."/>
            <person name="Dockter R.B."/>
            <person name="Fauchery L."/>
            <person name="Guy J."/>
            <person name="Iotti M."/>
            <person name="Le Tacon F."/>
            <person name="Lindquist E.A."/>
            <person name="Lipzen A."/>
            <person name="Malagnac F."/>
            <person name="Mello A."/>
            <person name="Molinier V."/>
            <person name="Miyauchi S."/>
            <person name="Poulain J."/>
            <person name="Riccioni C."/>
            <person name="Rubini A."/>
            <person name="Sitrit Y."/>
            <person name="Splivallo R."/>
            <person name="Traeger S."/>
            <person name="Wang M."/>
            <person name="Zifcakova L."/>
            <person name="Wipf D."/>
            <person name="Zambonelli A."/>
            <person name="Paolocci F."/>
            <person name="Nowrousian M."/>
            <person name="Ottonello S."/>
            <person name="Baldrian P."/>
            <person name="Spatafora J.W."/>
            <person name="Henrissat B."/>
            <person name="Nagy L.G."/>
            <person name="Aury J.M."/>
            <person name="Wincker P."/>
            <person name="Grigoriev I.V."/>
            <person name="Bonfante P."/>
            <person name="Martin F.M."/>
        </authorList>
    </citation>
    <scope>NUCLEOTIDE SEQUENCE [LARGE SCALE GENOMIC DNA]</scope>
    <source>
        <strain evidence="2 3">120613-1</strain>
    </source>
</reference>
<dbReference type="EMBL" id="ML120425">
    <property type="protein sequence ID" value="RPA95499.1"/>
    <property type="molecule type" value="Genomic_DNA"/>
</dbReference>
<dbReference type="Proteomes" id="UP000276215">
    <property type="component" value="Unassembled WGS sequence"/>
</dbReference>
<feature type="compositionally biased region" description="Basic residues" evidence="1">
    <location>
        <begin position="44"/>
        <end position="63"/>
    </location>
</feature>
<sequence>QKSGEPFKYHALGGKPFRIPSTGKCTIKEVKRLTTIAPTSTLHKTVKKNAKNKPKRGNKNRIG</sequence>
<protein>
    <submittedName>
        <fullName evidence="2">Uncharacterized protein</fullName>
    </submittedName>
</protein>
<evidence type="ECO:0000256" key="1">
    <source>
        <dbReference type="SAM" id="MobiDB-lite"/>
    </source>
</evidence>
<proteinExistence type="predicted"/>
<organism evidence="2 3">
    <name type="scientific">Choiromyces venosus 120613-1</name>
    <dbReference type="NCBI Taxonomy" id="1336337"/>
    <lineage>
        <taxon>Eukaryota</taxon>
        <taxon>Fungi</taxon>
        <taxon>Dikarya</taxon>
        <taxon>Ascomycota</taxon>
        <taxon>Pezizomycotina</taxon>
        <taxon>Pezizomycetes</taxon>
        <taxon>Pezizales</taxon>
        <taxon>Tuberaceae</taxon>
        <taxon>Choiromyces</taxon>
    </lineage>
</organism>
<feature type="region of interest" description="Disordered" evidence="1">
    <location>
        <begin position="41"/>
        <end position="63"/>
    </location>
</feature>
<name>A0A3N4JB45_9PEZI</name>
<dbReference type="AlphaFoldDB" id="A0A3N4JB45"/>
<evidence type="ECO:0000313" key="3">
    <source>
        <dbReference type="Proteomes" id="UP000276215"/>
    </source>
</evidence>
<evidence type="ECO:0000313" key="2">
    <source>
        <dbReference type="EMBL" id="RPA95499.1"/>
    </source>
</evidence>
<gene>
    <name evidence="2" type="ORF">L873DRAFT_1812833</name>
</gene>
<accession>A0A3N4JB45</accession>
<feature type="non-terminal residue" evidence="2">
    <location>
        <position position="1"/>
    </location>
</feature>
<keyword evidence="3" id="KW-1185">Reference proteome</keyword>